<name>A0A3M9XXT7_9PEZI</name>
<sequence>MRAYLHKTLSHFRIPFFLPRTFTSFDGMAPSDTVSKHAFDNSGNGPIRVPGFNSVMFDEECQPGEAAYSHPGQSGPFSHGINGWCAHILTVRERAMMRLMDAITDKPNWQVKIFDDDITSKWFAEASAIDELISQKAWDWCVEELRDKAAAFEATGAVLVYDTASRCVKGDDVVSPELTDELKAGVAPLLNVPEKQKDYHPGSNDQVLNLVHPSLFALRYGITRVLSQGGRVDLNDLLASTGLGEVAPIVGADRNIDGRFWSSFFQWLPCEVEFKGDTGTDVHITSYINNLHPEKHKSLYHTIEKLIGLSVPWFNQALVRSHSGRAPPRILTYGASTEPEFPDWAEYTNLEARSVNDAAFPELWERVKAYLSQPDRADFERDPDEIDEDDSDEEVNWPANPETVPGTLLLARLKTIVEDDSHANRNGYEFKSIISEALTAKWKRIRHFPHPEPGTSTTYEQWKEGSKKPIINSSNIEVTTTDTEENEFAKQKPYDVAIEKEFRDRGLQVIVKLSSIELTPEKPDYAGGSWHVEGMKNEHIVATAIYYYDVENVTESRLSFRQEVESEDSAMDFSYEQGEFEGLEKIFGVESFDSSAAIQELGSVSTRQGRMLVFPNTLQHAVGSFGLVDRTKPGHRRFIVLWLVDPNNRICSTRNVPPQQHDWWAEKRLAEYNFRGLPQEIVNMVGEEVSDYPMSLKRAKELRLDLMKERTRMVEAVENQFGSFNLCEH</sequence>
<feature type="domain" description="DUF4246" evidence="3">
    <location>
        <begin position="50"/>
        <end position="125"/>
    </location>
</feature>
<protein>
    <submittedName>
        <fullName evidence="4">Uncharacterized protein</fullName>
    </submittedName>
</protein>
<evidence type="ECO:0000313" key="4">
    <source>
        <dbReference type="EMBL" id="RNJ52814.1"/>
    </source>
</evidence>
<dbReference type="Pfam" id="PF14033">
    <property type="entry name" value="DUF4246"/>
    <property type="match status" value="1"/>
</dbReference>
<dbReference type="RefSeq" id="XP_028490972.1">
    <property type="nucleotide sequence ID" value="XM_028637057.1"/>
</dbReference>
<dbReference type="EMBL" id="RBVV01000174">
    <property type="protein sequence ID" value="RNJ52814.1"/>
    <property type="molecule type" value="Genomic_DNA"/>
</dbReference>
<organism evidence="4 5">
    <name type="scientific">Verticillium nonalfalfae</name>
    <dbReference type="NCBI Taxonomy" id="1051616"/>
    <lineage>
        <taxon>Eukaryota</taxon>
        <taxon>Fungi</taxon>
        <taxon>Dikarya</taxon>
        <taxon>Ascomycota</taxon>
        <taxon>Pezizomycotina</taxon>
        <taxon>Sordariomycetes</taxon>
        <taxon>Hypocreomycetidae</taxon>
        <taxon>Glomerellales</taxon>
        <taxon>Plectosphaerellaceae</taxon>
        <taxon>Verticillium</taxon>
    </lineage>
</organism>
<keyword evidence="5" id="KW-1185">Reference proteome</keyword>
<proteinExistence type="predicted"/>
<dbReference type="PANTHER" id="PTHR33119:SF1">
    <property type="entry name" value="FE2OG DIOXYGENASE DOMAIN-CONTAINING PROTEIN"/>
    <property type="match status" value="1"/>
</dbReference>
<feature type="domain" description="DUF4246" evidence="2">
    <location>
        <begin position="136"/>
        <end position="667"/>
    </location>
</feature>
<dbReference type="GeneID" id="39606549"/>
<dbReference type="AlphaFoldDB" id="A0A3M9XXT7"/>
<comment type="caution">
    <text evidence="4">The sequence shown here is derived from an EMBL/GenBank/DDBJ whole genome shotgun (WGS) entry which is preliminary data.</text>
</comment>
<dbReference type="Proteomes" id="UP000267145">
    <property type="component" value="Unassembled WGS sequence"/>
</dbReference>
<dbReference type="STRING" id="1051616.A0A3M9XXT7"/>
<dbReference type="Pfam" id="PF21666">
    <property type="entry name" value="DUF4246_N"/>
    <property type="match status" value="1"/>
</dbReference>
<dbReference type="InterPro" id="IPR049192">
    <property type="entry name" value="DUF4246_C"/>
</dbReference>
<reference evidence="4 5" key="1">
    <citation type="submission" date="2018-10" db="EMBL/GenBank/DDBJ databases">
        <title>Genome sequence of Verticillium nonalfalfae VnAa140.</title>
        <authorList>
            <person name="Stajich J.E."/>
            <person name="Kasson M.T."/>
        </authorList>
    </citation>
    <scope>NUCLEOTIDE SEQUENCE [LARGE SCALE GENOMIC DNA]</scope>
    <source>
        <strain evidence="4 5">VnAa140</strain>
    </source>
</reference>
<feature type="compositionally biased region" description="Acidic residues" evidence="1">
    <location>
        <begin position="381"/>
        <end position="395"/>
    </location>
</feature>
<dbReference type="InterPro" id="IPR049207">
    <property type="entry name" value="DUF4246_N"/>
</dbReference>
<gene>
    <name evidence="4" type="ORF">D7B24_002860</name>
</gene>
<dbReference type="PANTHER" id="PTHR33119">
    <property type="entry name" value="IFI3P"/>
    <property type="match status" value="1"/>
</dbReference>
<accession>A0A3M9XXT7</accession>
<evidence type="ECO:0000256" key="1">
    <source>
        <dbReference type="SAM" id="MobiDB-lite"/>
    </source>
</evidence>
<evidence type="ECO:0000313" key="5">
    <source>
        <dbReference type="Proteomes" id="UP000267145"/>
    </source>
</evidence>
<evidence type="ECO:0000259" key="2">
    <source>
        <dbReference type="Pfam" id="PF14033"/>
    </source>
</evidence>
<dbReference type="InterPro" id="IPR025340">
    <property type="entry name" value="DUF4246"/>
</dbReference>
<feature type="region of interest" description="Disordered" evidence="1">
    <location>
        <begin position="375"/>
        <end position="401"/>
    </location>
</feature>
<evidence type="ECO:0000259" key="3">
    <source>
        <dbReference type="Pfam" id="PF21666"/>
    </source>
</evidence>